<dbReference type="EMBL" id="DS016129">
    <property type="protein sequence ID" value="KOB85398.1"/>
    <property type="molecule type" value="Genomic_DNA"/>
</dbReference>
<reference evidence="5" key="1">
    <citation type="submission" date="2006-09" db="EMBL/GenBank/DDBJ databases">
        <title>Annotation of Plasmodium falciparum Dd2.</title>
        <authorList>
            <consortium name="The Broad Institute Genome Sequencing Platform"/>
            <person name="Volkman S.K."/>
            <person name="Neafsey D.E."/>
            <person name="Dash A.P."/>
            <person name="Chitnis C.E."/>
            <person name="Hartl D.L."/>
            <person name="Young S.K."/>
            <person name="Zeng Q."/>
            <person name="Koehrsen M."/>
            <person name="Alvarado L."/>
            <person name="Berlin A."/>
            <person name="Borenstein D."/>
            <person name="Chapman S.B."/>
            <person name="Chen Z."/>
            <person name="Engels R."/>
            <person name="Freedman E."/>
            <person name="Gellesch M."/>
            <person name="Goldberg J."/>
            <person name="Griggs A."/>
            <person name="Gujja S."/>
            <person name="Heilman E.R."/>
            <person name="Heiman D.I."/>
            <person name="Howarth C."/>
            <person name="Jen D."/>
            <person name="Larson L."/>
            <person name="Mehta T."/>
            <person name="Neiman D."/>
            <person name="Park D."/>
            <person name="Pearson M."/>
            <person name="Roberts A."/>
            <person name="Saif S."/>
            <person name="Shea T."/>
            <person name="Shenoy N."/>
            <person name="Sisk P."/>
            <person name="Stolte C."/>
            <person name="Sykes S."/>
            <person name="Walk T."/>
            <person name="White J."/>
            <person name="Yandava C."/>
            <person name="Haas B."/>
            <person name="Henn M.R."/>
            <person name="Nusbaum C."/>
            <person name="Birren B."/>
        </authorList>
    </citation>
    <scope>NUCLEOTIDE SEQUENCE [LARGE SCALE GENOMIC DNA]</scope>
</reference>
<accession>A0A0L7LXY9</accession>
<dbReference type="AlphaFoldDB" id="A0A0L7LXY9"/>
<dbReference type="KEGG" id="pfd:PFDG_00745"/>
<proteinExistence type="predicted"/>
<feature type="region of interest" description="Disordered" evidence="2">
    <location>
        <begin position="425"/>
        <end position="476"/>
    </location>
</feature>
<reference evidence="5" key="2">
    <citation type="submission" date="2006-09" db="EMBL/GenBank/DDBJ databases">
        <title>The genome sequence of Plasmodium falciparum Dd2.</title>
        <authorList>
            <consortium name="The Broad Institute Genome Sequencing Platform"/>
            <person name="Birren B."/>
            <person name="Lander E."/>
            <person name="Galagan J."/>
            <person name="Nusbaum C."/>
            <person name="Devon K."/>
            <person name="Henn M."/>
            <person name="Jaffe D."/>
            <person name="Butler J."/>
            <person name="Alvarez P."/>
            <person name="Gnerre S."/>
            <person name="Grabherr M."/>
            <person name="Kleber M."/>
            <person name="Mauceli E."/>
            <person name="Brockman W."/>
            <person name="MacCallum I.A."/>
            <person name="Rounsley S."/>
            <person name="Young S."/>
            <person name="LaButti K."/>
            <person name="Pushparaj V."/>
            <person name="DeCaprio D."/>
            <person name="Crawford M."/>
            <person name="Koehrsen M."/>
            <person name="Engels R."/>
            <person name="Montgomery P."/>
            <person name="Pearson M."/>
            <person name="Howarth C."/>
            <person name="Larson L."/>
            <person name="Luoma S."/>
            <person name="White J."/>
            <person name="Kodira C."/>
            <person name="Zeng Q."/>
            <person name="O'Leary S."/>
            <person name="Yandava C."/>
            <person name="Alvarado L."/>
            <person name="Wirth D."/>
            <person name="Volkman S."/>
            <person name="Hartl D."/>
        </authorList>
    </citation>
    <scope>NUCLEOTIDE SEQUENCE [LARGE SCALE GENOMIC DNA]</scope>
</reference>
<evidence type="ECO:0000256" key="1">
    <source>
        <dbReference type="SAM" id="Coils"/>
    </source>
</evidence>
<dbReference type="OrthoDB" id="10342856at2759"/>
<protein>
    <submittedName>
        <fullName evidence="4">Uncharacterized protein</fullName>
    </submittedName>
</protein>
<dbReference type="OMA" id="QMENENP"/>
<evidence type="ECO:0000256" key="3">
    <source>
        <dbReference type="SAM" id="Phobius"/>
    </source>
</evidence>
<evidence type="ECO:0000313" key="5">
    <source>
        <dbReference type="Proteomes" id="UP000054282"/>
    </source>
</evidence>
<feature type="compositionally biased region" description="Basic and acidic residues" evidence="2">
    <location>
        <begin position="563"/>
        <end position="573"/>
    </location>
</feature>
<evidence type="ECO:0000313" key="4">
    <source>
        <dbReference type="EMBL" id="KOB85398.1"/>
    </source>
</evidence>
<keyword evidence="1" id="KW-0175">Coiled coil</keyword>
<keyword evidence="3" id="KW-1133">Transmembrane helix</keyword>
<dbReference type="Proteomes" id="UP000054282">
    <property type="component" value="Unassembled WGS sequence"/>
</dbReference>
<name>A0A0L7LXY9_PLAF4</name>
<feature type="transmembrane region" description="Helical" evidence="3">
    <location>
        <begin position="588"/>
        <end position="609"/>
    </location>
</feature>
<organism evidence="4 5">
    <name type="scientific">Plasmodium falciparum (isolate Dd2)</name>
    <dbReference type="NCBI Taxonomy" id="57267"/>
    <lineage>
        <taxon>Eukaryota</taxon>
        <taxon>Sar</taxon>
        <taxon>Alveolata</taxon>
        <taxon>Apicomplexa</taxon>
        <taxon>Aconoidasida</taxon>
        <taxon>Haemosporida</taxon>
        <taxon>Plasmodiidae</taxon>
        <taxon>Plasmodium</taxon>
        <taxon>Plasmodium (Laverania)</taxon>
    </lineage>
</organism>
<gene>
    <name evidence="4" type="ORF">PFDG_00745</name>
</gene>
<keyword evidence="3" id="KW-0472">Membrane</keyword>
<keyword evidence="3" id="KW-0812">Transmembrane</keyword>
<evidence type="ECO:0000256" key="2">
    <source>
        <dbReference type="SAM" id="MobiDB-lite"/>
    </source>
</evidence>
<feature type="compositionally biased region" description="Basic and acidic residues" evidence="2">
    <location>
        <begin position="529"/>
        <end position="539"/>
    </location>
</feature>
<feature type="region of interest" description="Disordered" evidence="2">
    <location>
        <begin position="649"/>
        <end position="672"/>
    </location>
</feature>
<feature type="compositionally biased region" description="Low complexity" evidence="2">
    <location>
        <begin position="549"/>
        <end position="562"/>
    </location>
</feature>
<feature type="compositionally biased region" description="Low complexity" evidence="2">
    <location>
        <begin position="450"/>
        <end position="473"/>
    </location>
</feature>
<feature type="coiled-coil region" evidence="1">
    <location>
        <begin position="286"/>
        <end position="353"/>
    </location>
</feature>
<feature type="region of interest" description="Disordered" evidence="2">
    <location>
        <begin position="524"/>
        <end position="579"/>
    </location>
</feature>
<sequence>MKQIYDKLNEHVINNLYTKSKDSLQFYINEKNYNNNHDDHNDVYNDIKENEIYKNNKLYECIQIKKDVDELYNIYDQLFKNISQNYNNHSLSFVHSINNHMLSIFQDTKYGKHKNQQILSDIENIIKQNEHTESYKNLDTSNIQLIKEQIKYFLQIFHILQENITTFENQYKDLIIKMNHKINNNLKDITHIVINDNNTLQEQNRIYNELQNKIKQIKNVSDVFTHNINYSQQILNYSQAQNSFFNIFMKFQNINNDINSKRYNVQKKITEIINSYDIINYNKNNIKDIYQQFKNIQQQLNTTETQLNHIKQNINHFKYFYESHQTISIVKNMQNEKLKIQEFNKKIQHFKEETQIMINKLIQPSHIHLHKMKLPITQQQLNTILHRNEQTKNATRSYNMNEEENEMGYGITNKRKNSETNDMINTTIGDKTNVLKNDDQERGKRGTSRNNNIHTNENNINNEHTNENNINNEHTNEKNINNEHANEKNIYNEHTNENNINYEHPNNYQQKNDEKISLQHKTINTSQRTIDDSNMDRNNRYNTSSQQKNNLHTNNNSNSRYNNNHDKQNEHKYNQGKSSGKDNAYYRIFYAGGITAVLLLCSSTAFFFIKNSNEPHHIFNIFQKEFSEADNAHSEEKEEYLPVYFDEVEDEVEDEDENENEVENENEDFNDI</sequence>